<evidence type="ECO:0000256" key="8">
    <source>
        <dbReference type="ARBA" id="ARBA00048679"/>
    </source>
</evidence>
<organism evidence="10 11">
    <name type="scientific">Cobetia amphilecti</name>
    <dbReference type="NCBI Taxonomy" id="1055104"/>
    <lineage>
        <taxon>Bacteria</taxon>
        <taxon>Pseudomonadati</taxon>
        <taxon>Pseudomonadota</taxon>
        <taxon>Gammaproteobacteria</taxon>
        <taxon>Oceanospirillales</taxon>
        <taxon>Halomonadaceae</taxon>
        <taxon>Cobetia</taxon>
    </lineage>
</organism>
<accession>A0AAP4WWU7</accession>
<dbReference type="GO" id="GO:0005524">
    <property type="term" value="F:ATP binding"/>
    <property type="evidence" value="ECO:0007669"/>
    <property type="project" value="UniProtKB-KW"/>
</dbReference>
<dbReference type="InterPro" id="IPR000719">
    <property type="entry name" value="Prot_kinase_dom"/>
</dbReference>
<gene>
    <name evidence="10" type="ORF">Q4535_15225</name>
</gene>
<proteinExistence type="predicted"/>
<feature type="domain" description="Protein kinase" evidence="9">
    <location>
        <begin position="57"/>
        <end position="276"/>
    </location>
</feature>
<evidence type="ECO:0000256" key="6">
    <source>
        <dbReference type="ARBA" id="ARBA00022840"/>
    </source>
</evidence>
<comment type="catalytic activity">
    <reaction evidence="8">
        <text>L-seryl-[protein] + ATP = O-phospho-L-seryl-[protein] + ADP + H(+)</text>
        <dbReference type="Rhea" id="RHEA:17989"/>
        <dbReference type="Rhea" id="RHEA-COMP:9863"/>
        <dbReference type="Rhea" id="RHEA-COMP:11604"/>
        <dbReference type="ChEBI" id="CHEBI:15378"/>
        <dbReference type="ChEBI" id="CHEBI:29999"/>
        <dbReference type="ChEBI" id="CHEBI:30616"/>
        <dbReference type="ChEBI" id="CHEBI:83421"/>
        <dbReference type="ChEBI" id="CHEBI:456216"/>
        <dbReference type="EC" id="2.7.11.1"/>
    </reaction>
</comment>
<keyword evidence="3" id="KW-0808">Transferase</keyword>
<keyword evidence="6" id="KW-0067">ATP-binding</keyword>
<reference evidence="10" key="1">
    <citation type="submission" date="2023-07" db="EMBL/GenBank/DDBJ databases">
        <title>Genome content predicts the carbon catabolic preferences of heterotrophic bacteria.</title>
        <authorList>
            <person name="Gralka M."/>
        </authorList>
    </citation>
    <scope>NUCLEOTIDE SEQUENCE</scope>
    <source>
        <strain evidence="10">C2R13</strain>
    </source>
</reference>
<evidence type="ECO:0000256" key="4">
    <source>
        <dbReference type="ARBA" id="ARBA00022741"/>
    </source>
</evidence>
<keyword evidence="2" id="KW-0723">Serine/threonine-protein kinase</keyword>
<dbReference type="PROSITE" id="PS50011">
    <property type="entry name" value="PROTEIN_KINASE_DOM"/>
    <property type="match status" value="1"/>
</dbReference>
<evidence type="ECO:0000256" key="2">
    <source>
        <dbReference type="ARBA" id="ARBA00022527"/>
    </source>
</evidence>
<dbReference type="InterPro" id="IPR011009">
    <property type="entry name" value="Kinase-like_dom_sf"/>
</dbReference>
<dbReference type="SUPFAM" id="SSF56112">
    <property type="entry name" value="Protein kinase-like (PK-like)"/>
    <property type="match status" value="1"/>
</dbReference>
<comment type="catalytic activity">
    <reaction evidence="7">
        <text>L-threonyl-[protein] + ATP = O-phospho-L-threonyl-[protein] + ADP + H(+)</text>
        <dbReference type="Rhea" id="RHEA:46608"/>
        <dbReference type="Rhea" id="RHEA-COMP:11060"/>
        <dbReference type="Rhea" id="RHEA-COMP:11605"/>
        <dbReference type="ChEBI" id="CHEBI:15378"/>
        <dbReference type="ChEBI" id="CHEBI:30013"/>
        <dbReference type="ChEBI" id="CHEBI:30616"/>
        <dbReference type="ChEBI" id="CHEBI:61977"/>
        <dbReference type="ChEBI" id="CHEBI:456216"/>
        <dbReference type="EC" id="2.7.11.1"/>
    </reaction>
</comment>
<keyword evidence="4" id="KW-0547">Nucleotide-binding</keyword>
<sequence>MPVFTRQDSSLRKANHELEAGLGAHGETRPATVGAPAVDRAEPTRAEKARAALRAAPRVARIDGEQAPGEFLQRAKGFLKAEVYITYLNGQPVVCKDYRRYAGTPAALMARWLVRHELKMLERLGDWTHAPRAVARLSPLSLAMEYIPGPLLSDAALDDVTDARLSQQLILVVQQLHQRQMAHNDIRGSNVVLRDGVPVLIDFTSAVRLPRLPGTATLARMMRRFDLRHSLKLKQRTLGLPLSTREARLLIRSGRLNRALRVWKKGILPRLKGRKH</sequence>
<evidence type="ECO:0000313" key="11">
    <source>
        <dbReference type="Proteomes" id="UP001170481"/>
    </source>
</evidence>
<dbReference type="Proteomes" id="UP001170481">
    <property type="component" value="Unassembled WGS sequence"/>
</dbReference>
<dbReference type="RefSeq" id="WP_303595143.1">
    <property type="nucleotide sequence ID" value="NZ_JAUORK010000025.1"/>
</dbReference>
<dbReference type="InterPro" id="IPR018934">
    <property type="entry name" value="RIO_dom"/>
</dbReference>
<dbReference type="AlphaFoldDB" id="A0AAP4WWU7"/>
<dbReference type="EC" id="2.7.11.1" evidence="1"/>
<dbReference type="Gene3D" id="1.10.510.10">
    <property type="entry name" value="Transferase(Phosphotransferase) domain 1"/>
    <property type="match status" value="1"/>
</dbReference>
<dbReference type="GO" id="GO:0004674">
    <property type="term" value="F:protein serine/threonine kinase activity"/>
    <property type="evidence" value="ECO:0007669"/>
    <property type="project" value="UniProtKB-KW"/>
</dbReference>
<name>A0AAP4WWU7_9GAMM</name>
<evidence type="ECO:0000259" key="9">
    <source>
        <dbReference type="PROSITE" id="PS50011"/>
    </source>
</evidence>
<dbReference type="Pfam" id="PF01163">
    <property type="entry name" value="RIO1"/>
    <property type="match status" value="1"/>
</dbReference>
<evidence type="ECO:0000256" key="1">
    <source>
        <dbReference type="ARBA" id="ARBA00012513"/>
    </source>
</evidence>
<evidence type="ECO:0000313" key="10">
    <source>
        <dbReference type="EMBL" id="MDO6673460.1"/>
    </source>
</evidence>
<comment type="caution">
    <text evidence="10">The sequence shown here is derived from an EMBL/GenBank/DDBJ whole genome shotgun (WGS) entry which is preliminary data.</text>
</comment>
<keyword evidence="5" id="KW-0418">Kinase</keyword>
<evidence type="ECO:0000256" key="3">
    <source>
        <dbReference type="ARBA" id="ARBA00022679"/>
    </source>
</evidence>
<dbReference type="EMBL" id="JAUORK010000025">
    <property type="protein sequence ID" value="MDO6673460.1"/>
    <property type="molecule type" value="Genomic_DNA"/>
</dbReference>
<evidence type="ECO:0000256" key="7">
    <source>
        <dbReference type="ARBA" id="ARBA00047899"/>
    </source>
</evidence>
<evidence type="ECO:0000256" key="5">
    <source>
        <dbReference type="ARBA" id="ARBA00022777"/>
    </source>
</evidence>
<protein>
    <recommendedName>
        <fullName evidence="1">non-specific serine/threonine protein kinase</fullName>
        <ecNumber evidence="1">2.7.11.1</ecNumber>
    </recommendedName>
</protein>